<name>A0A4D7CSF4_9ENTE</name>
<keyword evidence="2" id="KW-1185">Reference proteome</keyword>
<evidence type="ECO:0000313" key="2">
    <source>
        <dbReference type="Proteomes" id="UP000298615"/>
    </source>
</evidence>
<gene>
    <name evidence="1" type="ORF">FA707_09390</name>
</gene>
<dbReference type="Proteomes" id="UP000298615">
    <property type="component" value="Chromosome"/>
</dbReference>
<proteinExistence type="predicted"/>
<accession>A0A4D7CSF4</accession>
<dbReference type="RefSeq" id="WP_136953951.1">
    <property type="nucleotide sequence ID" value="NZ_CP039712.1"/>
</dbReference>
<dbReference type="OrthoDB" id="2157546at2"/>
<sequence>MKSLTKVLVGSGAVAVVGTSAAILASKKVVKRLKGYAKKQELKKFVDENMNGNNQYREIVDLLTEQEILSLTNTLDRVKQRRKAVNVVGPNASDEKETVKKFLVKFLDTMPIL</sequence>
<reference evidence="1 2" key="1">
    <citation type="submission" date="2019-04" db="EMBL/GenBank/DDBJ databases">
        <title>Vagococcus sp. nov., isolated from faeces of yaks (Bos grunniens).</title>
        <authorList>
            <person name="Ge Y."/>
        </authorList>
    </citation>
    <scope>NUCLEOTIDE SEQUENCE [LARGE SCALE GENOMIC DNA]</scope>
    <source>
        <strain evidence="1 2">MN-17</strain>
    </source>
</reference>
<dbReference type="KEGG" id="vao:FA707_09390"/>
<protein>
    <submittedName>
        <fullName evidence="1">Uncharacterized protein</fullName>
    </submittedName>
</protein>
<organism evidence="1 2">
    <name type="scientific">Vagococcus zengguangii</name>
    <dbReference type="NCBI Taxonomy" id="2571750"/>
    <lineage>
        <taxon>Bacteria</taxon>
        <taxon>Bacillati</taxon>
        <taxon>Bacillota</taxon>
        <taxon>Bacilli</taxon>
        <taxon>Lactobacillales</taxon>
        <taxon>Enterococcaceae</taxon>
        <taxon>Vagococcus</taxon>
    </lineage>
</organism>
<dbReference type="AlphaFoldDB" id="A0A4D7CSF4"/>
<evidence type="ECO:0000313" key="1">
    <source>
        <dbReference type="EMBL" id="QCI87129.1"/>
    </source>
</evidence>
<dbReference type="EMBL" id="CP039712">
    <property type="protein sequence ID" value="QCI87129.1"/>
    <property type="molecule type" value="Genomic_DNA"/>
</dbReference>